<keyword evidence="2 3" id="KW-0378">Hydrolase</keyword>
<dbReference type="InterPro" id="IPR050309">
    <property type="entry name" value="Type-B_Carboxylest/Lipase"/>
</dbReference>
<feature type="signal peptide" evidence="3">
    <location>
        <begin position="1"/>
        <end position="25"/>
    </location>
</feature>
<dbReference type="Pfam" id="PF00135">
    <property type="entry name" value="COesterase"/>
    <property type="match status" value="1"/>
</dbReference>
<reference evidence="5 6" key="1">
    <citation type="journal article" date="2018" name="IMA Fungus">
        <title>IMA Genome-F 9: Draft genome sequence of Annulohypoxylon stygium, Aspergillus mulundensis, Berkeleyomyces basicola (syn. Thielaviopsis basicola), Ceratocystis smalleyi, two Cercospora beticola strains, Coleophoma cylindrospora, Fusarium fracticaudum, Phialophora cf. hyalina, and Morchella septimelata.</title>
        <authorList>
            <person name="Wingfield B.D."/>
            <person name="Bills G.F."/>
            <person name="Dong Y."/>
            <person name="Huang W."/>
            <person name="Nel W.J."/>
            <person name="Swalarsk-Parry B.S."/>
            <person name="Vaghefi N."/>
            <person name="Wilken P.M."/>
            <person name="An Z."/>
            <person name="de Beer Z.W."/>
            <person name="De Vos L."/>
            <person name="Chen L."/>
            <person name="Duong T.A."/>
            <person name="Gao Y."/>
            <person name="Hammerbacher A."/>
            <person name="Kikkert J.R."/>
            <person name="Li Y."/>
            <person name="Li H."/>
            <person name="Li K."/>
            <person name="Li Q."/>
            <person name="Liu X."/>
            <person name="Ma X."/>
            <person name="Naidoo K."/>
            <person name="Pethybridge S.J."/>
            <person name="Sun J."/>
            <person name="Steenkamp E.T."/>
            <person name="van der Nest M.A."/>
            <person name="van Wyk S."/>
            <person name="Wingfield M.J."/>
            <person name="Xiong C."/>
            <person name="Yue Q."/>
            <person name="Zhang X."/>
        </authorList>
    </citation>
    <scope>NUCLEOTIDE SEQUENCE [LARGE SCALE GENOMIC DNA]</scope>
    <source>
        <strain evidence="5 6">BP6252</strain>
    </source>
</reference>
<dbReference type="Proteomes" id="UP000256645">
    <property type="component" value="Unassembled WGS sequence"/>
</dbReference>
<comment type="caution">
    <text evidence="5">The sequence shown here is derived from an EMBL/GenBank/DDBJ whole genome shotgun (WGS) entry which is preliminary data.</text>
</comment>
<gene>
    <name evidence="5" type="ORF">BP6252_11926</name>
</gene>
<keyword evidence="6" id="KW-1185">Reference proteome</keyword>
<dbReference type="PANTHER" id="PTHR11559">
    <property type="entry name" value="CARBOXYLESTERASE"/>
    <property type="match status" value="1"/>
</dbReference>
<keyword evidence="3" id="KW-0732">Signal</keyword>
<evidence type="ECO:0000313" key="5">
    <source>
        <dbReference type="EMBL" id="RDW60543.1"/>
    </source>
</evidence>
<dbReference type="AlphaFoldDB" id="A0A3D8QFE5"/>
<dbReference type="Gene3D" id="3.40.50.1820">
    <property type="entry name" value="alpha/beta hydrolase"/>
    <property type="match status" value="1"/>
</dbReference>
<dbReference type="OrthoDB" id="408631at2759"/>
<dbReference type="InterPro" id="IPR029058">
    <property type="entry name" value="AB_hydrolase_fold"/>
</dbReference>
<comment type="similarity">
    <text evidence="1 3">Belongs to the type-B carboxylesterase/lipase family.</text>
</comment>
<sequence length="580" mass="62191">MLYSIGNTATVLATTVIALSSVVTSRSLNTAPTVTVKNGTYVGRHNVAYAQDLFLGMPFAQPPVGDLRFRAPVSLNSSFHGVKNATAYSPICVGYGSDNIPYVNSEDCLYINVVRPSGLAPEVKVPVLFWIYGGNNEEGGSGDIRYNLTFLVDRGVQMGKPIIGVSSNYRVSAWGFLGGEEALAGGATNAGFRDQRLALHWVRENIKAFGGDPDKVTIVGESAGAEGVGAQLLAYRGRDDKLFRAAISESGGPAIVAPLAVGSLNSSSQQATYNTLVTNTSCVSTFGTSRSLECLRKLPFAELNAALNLSSSGLTPFTPQIDNDFYATYPSDQLHNGEFVKVPYICGSNTNEGTLFSTIVSYNGSAIINTDAEFERAIQQVSNLSTNATLTLAKYYPNDPSIGIPSLAQYPGSIDSFGLGSQLRRVGSYAGDWIIIAPRRATNVAWAAHGVTTYSYRFDVTPGGVSARYGPAHFKEVAFVFDNTDGLGYASNPFGSGLDNSTIAAYKDLAKLMSSSWVSFVHDLDPNQNGIIGALNWPKYATQNPQHIVWAANGTYIEYDNFRAEGMKYMAQIAKSEYGR</sequence>
<evidence type="ECO:0000259" key="4">
    <source>
        <dbReference type="Pfam" id="PF00135"/>
    </source>
</evidence>
<dbReference type="GO" id="GO:0016787">
    <property type="term" value="F:hydrolase activity"/>
    <property type="evidence" value="ECO:0007669"/>
    <property type="project" value="UniProtKB-KW"/>
</dbReference>
<evidence type="ECO:0000313" key="6">
    <source>
        <dbReference type="Proteomes" id="UP000256645"/>
    </source>
</evidence>
<name>A0A3D8QFE5_9HELO</name>
<feature type="chain" id="PRO_5017494870" description="Carboxylic ester hydrolase" evidence="3">
    <location>
        <begin position="26"/>
        <end position="580"/>
    </location>
</feature>
<evidence type="ECO:0000256" key="2">
    <source>
        <dbReference type="ARBA" id="ARBA00022801"/>
    </source>
</evidence>
<dbReference type="EC" id="3.1.1.-" evidence="3"/>
<dbReference type="InterPro" id="IPR019826">
    <property type="entry name" value="Carboxylesterase_B_AS"/>
</dbReference>
<evidence type="ECO:0000256" key="3">
    <source>
        <dbReference type="RuleBase" id="RU361235"/>
    </source>
</evidence>
<dbReference type="PROSITE" id="PS00122">
    <property type="entry name" value="CARBOXYLESTERASE_B_1"/>
    <property type="match status" value="1"/>
</dbReference>
<dbReference type="STRING" id="1849047.A0A3D8QFE5"/>
<protein>
    <recommendedName>
        <fullName evidence="3">Carboxylic ester hydrolase</fullName>
        <ecNumber evidence="3">3.1.1.-</ecNumber>
    </recommendedName>
</protein>
<dbReference type="InterPro" id="IPR002018">
    <property type="entry name" value="CarbesteraseB"/>
</dbReference>
<proteinExistence type="inferred from homology"/>
<accession>A0A3D8QFE5</accession>
<dbReference type="InterPro" id="IPR019819">
    <property type="entry name" value="Carboxylesterase_B_CS"/>
</dbReference>
<dbReference type="EMBL" id="PDLM01000015">
    <property type="protein sequence ID" value="RDW60543.1"/>
    <property type="molecule type" value="Genomic_DNA"/>
</dbReference>
<dbReference type="SUPFAM" id="SSF53474">
    <property type="entry name" value="alpha/beta-Hydrolases"/>
    <property type="match status" value="1"/>
</dbReference>
<feature type="domain" description="Carboxylesterase type B" evidence="4">
    <location>
        <begin position="31"/>
        <end position="551"/>
    </location>
</feature>
<evidence type="ECO:0000256" key="1">
    <source>
        <dbReference type="ARBA" id="ARBA00005964"/>
    </source>
</evidence>
<organism evidence="5 6">
    <name type="scientific">Coleophoma cylindrospora</name>
    <dbReference type="NCBI Taxonomy" id="1849047"/>
    <lineage>
        <taxon>Eukaryota</taxon>
        <taxon>Fungi</taxon>
        <taxon>Dikarya</taxon>
        <taxon>Ascomycota</taxon>
        <taxon>Pezizomycotina</taxon>
        <taxon>Leotiomycetes</taxon>
        <taxon>Helotiales</taxon>
        <taxon>Dermateaceae</taxon>
        <taxon>Coleophoma</taxon>
    </lineage>
</organism>
<dbReference type="PROSITE" id="PS00941">
    <property type="entry name" value="CARBOXYLESTERASE_B_2"/>
    <property type="match status" value="1"/>
</dbReference>